<dbReference type="SUPFAM" id="SSF54236">
    <property type="entry name" value="Ubiquitin-like"/>
    <property type="match status" value="2"/>
</dbReference>
<dbReference type="InterPro" id="IPR035963">
    <property type="entry name" value="FERM_2"/>
</dbReference>
<feature type="domain" description="MyTH4" evidence="12">
    <location>
        <begin position="1028"/>
        <end position="1260"/>
    </location>
</feature>
<dbReference type="PROSITE" id="PS50096">
    <property type="entry name" value="IQ"/>
    <property type="match status" value="2"/>
</dbReference>
<reference evidence="14 15" key="1">
    <citation type="journal article" date="2015" name="Nat. Commun.">
        <title>Lucilia cuprina genome unlocks parasitic fly biology to underpin future interventions.</title>
        <authorList>
            <person name="Anstead C.A."/>
            <person name="Korhonen P.K."/>
            <person name="Young N.D."/>
            <person name="Hall R.S."/>
            <person name="Jex A.R."/>
            <person name="Murali S.C."/>
            <person name="Hughes D.S."/>
            <person name="Lee S.F."/>
            <person name="Perry T."/>
            <person name="Stroehlein A.J."/>
            <person name="Ansell B.R."/>
            <person name="Breugelmans B."/>
            <person name="Hofmann A."/>
            <person name="Qu J."/>
            <person name="Dugan S."/>
            <person name="Lee S.L."/>
            <person name="Chao H."/>
            <person name="Dinh H."/>
            <person name="Han Y."/>
            <person name="Doddapaneni H.V."/>
            <person name="Worley K.C."/>
            <person name="Muzny D.M."/>
            <person name="Ioannidis P."/>
            <person name="Waterhouse R.M."/>
            <person name="Zdobnov E.M."/>
            <person name="James P.J."/>
            <person name="Bagnall N.H."/>
            <person name="Kotze A.C."/>
            <person name="Gibbs R.A."/>
            <person name="Richards S."/>
            <person name="Batterham P."/>
            <person name="Gasser R.B."/>
        </authorList>
    </citation>
    <scope>NUCLEOTIDE SEQUENCE [LARGE SCALE GENOMIC DNA]</scope>
    <source>
        <strain evidence="14 15">LS</strain>
        <tissue evidence="14">Full body</tissue>
    </source>
</reference>
<dbReference type="Gene3D" id="1.20.58.530">
    <property type="match status" value="1"/>
</dbReference>
<evidence type="ECO:0000313" key="14">
    <source>
        <dbReference type="EMBL" id="KNC22897.1"/>
    </source>
</evidence>
<dbReference type="Proteomes" id="UP000037069">
    <property type="component" value="Unassembled WGS sequence"/>
</dbReference>
<dbReference type="InterPro" id="IPR036961">
    <property type="entry name" value="Kinesin_motor_dom_sf"/>
</dbReference>
<evidence type="ECO:0000256" key="2">
    <source>
        <dbReference type="ARBA" id="ARBA00008314"/>
    </source>
</evidence>
<dbReference type="InterPro" id="IPR014352">
    <property type="entry name" value="FERM/acyl-CoA-bd_prot_sf"/>
</dbReference>
<dbReference type="GO" id="GO:0060972">
    <property type="term" value="P:left/right pattern formation"/>
    <property type="evidence" value="ECO:0007669"/>
    <property type="project" value="UniProtKB-ARBA"/>
</dbReference>
<evidence type="ECO:0000256" key="9">
    <source>
        <dbReference type="ARBA" id="ARBA00023203"/>
    </source>
</evidence>
<dbReference type="CDD" id="cd14473">
    <property type="entry name" value="FERM_B-lobe"/>
    <property type="match status" value="2"/>
</dbReference>
<dbReference type="Pfam" id="PF00612">
    <property type="entry name" value="IQ"/>
    <property type="match status" value="2"/>
</dbReference>
<evidence type="ECO:0000259" key="12">
    <source>
        <dbReference type="PROSITE" id="PS51016"/>
    </source>
</evidence>
<dbReference type="SMART" id="SM00015">
    <property type="entry name" value="IQ"/>
    <property type="match status" value="2"/>
</dbReference>
<dbReference type="SMART" id="SM00295">
    <property type="entry name" value="B41"/>
    <property type="match status" value="2"/>
</dbReference>
<organism evidence="14 15">
    <name type="scientific">Lucilia cuprina</name>
    <name type="common">Green bottle fly</name>
    <name type="synonym">Australian sheep blowfly</name>
    <dbReference type="NCBI Taxonomy" id="7375"/>
    <lineage>
        <taxon>Eukaryota</taxon>
        <taxon>Metazoa</taxon>
        <taxon>Ecdysozoa</taxon>
        <taxon>Arthropoda</taxon>
        <taxon>Hexapoda</taxon>
        <taxon>Insecta</taxon>
        <taxon>Pterygota</taxon>
        <taxon>Neoptera</taxon>
        <taxon>Endopterygota</taxon>
        <taxon>Diptera</taxon>
        <taxon>Brachycera</taxon>
        <taxon>Muscomorpha</taxon>
        <taxon>Oestroidea</taxon>
        <taxon>Calliphoridae</taxon>
        <taxon>Luciliinae</taxon>
        <taxon>Lucilia</taxon>
    </lineage>
</organism>
<proteinExistence type="inferred from homology"/>
<dbReference type="GO" id="GO:0003774">
    <property type="term" value="F:cytoskeletal motor activity"/>
    <property type="evidence" value="ECO:0007669"/>
    <property type="project" value="UniProtKB-UniRule"/>
</dbReference>
<gene>
    <name evidence="14" type="ORF">FF38_00365</name>
</gene>
<feature type="domain" description="Myosin motor" evidence="13">
    <location>
        <begin position="69"/>
        <end position="740"/>
    </location>
</feature>
<keyword evidence="9 10" id="KW-0009">Actin-binding</keyword>
<feature type="domain" description="MyTH4" evidence="12">
    <location>
        <begin position="1720"/>
        <end position="1865"/>
    </location>
</feature>
<evidence type="ECO:0000256" key="1">
    <source>
        <dbReference type="ARBA" id="ARBA00004496"/>
    </source>
</evidence>
<dbReference type="Pfam" id="PF00784">
    <property type="entry name" value="MyTH4"/>
    <property type="match status" value="2"/>
</dbReference>
<evidence type="ECO:0000256" key="4">
    <source>
        <dbReference type="ARBA" id="ARBA00022737"/>
    </source>
</evidence>
<dbReference type="InterPro" id="IPR019749">
    <property type="entry name" value="Band_41_domain"/>
</dbReference>
<dbReference type="PROSITE" id="PS51016">
    <property type="entry name" value="MYTH4"/>
    <property type="match status" value="2"/>
</dbReference>
<dbReference type="Gene3D" id="3.40.850.10">
    <property type="entry name" value="Kinesin motor domain"/>
    <property type="match status" value="1"/>
</dbReference>
<feature type="domain" description="FERM" evidence="11">
    <location>
        <begin position="1265"/>
        <end position="1578"/>
    </location>
</feature>
<evidence type="ECO:0000259" key="13">
    <source>
        <dbReference type="PROSITE" id="PS51456"/>
    </source>
</evidence>
<dbReference type="SMART" id="SM00139">
    <property type="entry name" value="MyTH4"/>
    <property type="match status" value="2"/>
</dbReference>
<dbReference type="EMBL" id="JRES01001441">
    <property type="protein sequence ID" value="KNC22897.1"/>
    <property type="molecule type" value="Genomic_DNA"/>
</dbReference>
<dbReference type="PANTHER" id="PTHR22692:SF33">
    <property type="entry name" value="MYOSIN"/>
    <property type="match status" value="1"/>
</dbReference>
<name>A0A0L0BS89_LUCCU</name>
<dbReference type="OMA" id="LVIYHHI"/>
<dbReference type="CDD" id="cd13198">
    <property type="entry name" value="FERM_C1_MyoVII"/>
    <property type="match status" value="1"/>
</dbReference>
<dbReference type="InterPro" id="IPR002404">
    <property type="entry name" value="IRS_PTB"/>
</dbReference>
<dbReference type="InterPro" id="IPR011993">
    <property type="entry name" value="PH-like_dom_sf"/>
</dbReference>
<dbReference type="InterPro" id="IPR051567">
    <property type="entry name" value="Unconventional_Myosin_ATPase"/>
</dbReference>
<dbReference type="CDD" id="cd01381">
    <property type="entry name" value="MYSc_Myo7"/>
    <property type="match status" value="1"/>
</dbReference>
<dbReference type="InterPro" id="IPR057130">
    <property type="entry name" value="Myosin_VII_N"/>
</dbReference>
<keyword evidence="8 10" id="KW-0505">Motor protein</keyword>
<dbReference type="InterPro" id="IPR027417">
    <property type="entry name" value="P-loop_NTPase"/>
</dbReference>
<sequence length="2177" mass="251511">MSSFQNDHGEYVWVKPQPQQINEIEFAVPFGARIVRTDKTRTLICDDDNKQYWVNNGDIVKAMHLTSQTGVEDMITLGDLQEYTILRNLEIRYREKKIYTYTGSMLVAINPYQVLPIYTNKEITEYRGKKINDLPPHIFAISDNAFQEMNRDKANQCIVISGESGAGKTESTKLILQYLAAISGKHSWIEQQIIEANPIMEAFGNAKTVRNDNSSRFGKYIDIRFTEAGNIQGSKIEQYLLEKSRIVSQSQDERNYHIFYCMLAGLSAEERKRLELTETSPTKYHYLAQGGCTTLKGKNDMKDFADIRSAMQVLSFKPEEVWNIFTMLAAILHLGNLNFKATEVQNMAAAEVNDNTNANRISSLLGVTKEALCTALVQKTILVHGEHVVTPLSKESALEGRDAFVKSLYGSIFVRIVQRINETIDKDPGKTMNSIGVLDIFGFENFTDNSFEQLCINYANENLQQFFVKHIFKMEQQEYQNENINWQHIEFQDNQEILDLIGMKSVNIMSLIDEESKFPKGSDQTLLEKLHVQHGTRSIYVKPKSSQDSKFGIRHYAGIVMYNPHGFLEKNRDSFSMDLGDMIQKSKNKFLKDIFPQTPKHDTMKKQLTLSVKFRNSLDLLMKTLAAAHPFFIRCIKPNENKQANQFDKELCIRQLRYSGMMETARIRRAGYPIRHTYKEFVERYRLLVPNVGAMDKINCRQVTQEICKKILPVKSDYQFGKTKVFLKDNDDVFLEEGRSAVILKSIITIQRGFRKILFKRFLERHRKAIVVIQKTWRGYRERKNYVVMKRGFHRLAASIASRDLTYRFSQMRTRIRLLQAHCRGYLVRKEFRAKYALRLAKVRELRLLRSQEEEQYRKAKERNWKEHAEENYQKRLRGIDPLIKATPTSPAIVVQTNGHAKQEEFNTDNYIDVESSKKVVDDVFGFLDEADVSGPVGPNVREKSLMFEQELRKNKFIPSKLLSRPVNYYESTASPVPPPRKYPLKKSISTGGTIRLPKSKVPSIDASEYSFAKFAATYFNSGVTGQYSKRPLKKSLLDHDLPLDEIAAQSIWIIILRFMGDMAEAKYADEDDGTQKFGTVKSSVMQRLTQTLSRSTVQSKEFQEALAAMGEMDQQRKLIRKTLKRKTKLPDILRKSLDNSDEIEYYQQTLNTRMSNLDKLHFIIGHGLLKPNLRDEILSQICKQLSNNPYRTSFAKGWILLSLCIGCFPPSSRFEPYLRCFLQHGPELYGSYCENRLNRTLKNGSRSQPPSWLELQSTRNKSPITLEILLMDGGVKKLQIDSASTAKEAVQQLSENMGLIDNFGFSLVISIYDKIMSLGNGSEHIMDAISNCEQYAKEQGYNERKAPWKMYLRKEMFSTWYDPSQDQLATHLIYKQICRGLNYGEYRCRTEKDVAMICALQYYAEHGGEMKDEILRKCIPDYVPKDLLISGEKAFKSWESLIRETYSKNDYVKQRTPRQTAKEDICLYAHLTWPMMFSRFFEALRTAGPKLMSDQIVIAVNSNGVYFVDEMEQVLAELSYAEISKIYSEIDPYSNIDILHVDTVQKENFTFKCYEAKDVQELIEFMCKNIKMRSKYVMAMEDFKPDDSLLESKQCLFLLRGDLLQLDNGITGSSIMEATNQQWFKGICNNEKGEFPGKAVTVLACISKPSERIIKIYKDLSTETPTKPMRAKYNTIQRKKMHNLKKFAEEHFRANLSARRGSASGLHSVRSDGDELWRHSRNLLKAPLLKQLQHEEELFELAVIMFQNILKYMGDIPSGKQPTNTDIIFKPSLEHEQLRDELYCQLMKQLTDNNANYSEERGWDLMYLATGLTFPSGVVMKELLEFLRTRPHVLAAESLKRVKRTLANGQRKYPPYIIEVEGIQHRFMHIYHKIYFPDATVEAFEIESFTRGSDLAKAIGSRLKLKSLEGFSLFVKIGDKAFSIPENDFIFDFITELMQWIKQNMPTRSLDSHQTCPYQLYFMKKLWLNTTPGKDRNADVIFHYPQEVPKYLAGYYKINKELALQLSSLIYVNEYGQNFIPLQKPHEILKLILPDDILPIMKSQEWKTQLVNRVKDLLLNGVEGAAAKEKFLMLLAEQEMFGSTFFVAKQTNDDSMPELIYLAINRKGFHIIDPLTKNTLQSYGYSELSFWSSGNTYFHIRFGNMIGASKLLCSTTQGYKIDNLLSSYINYFNDKQ</sequence>
<keyword evidence="15" id="KW-1185">Reference proteome</keyword>
<dbReference type="Gene3D" id="1.20.120.720">
    <property type="entry name" value="Myosin VI head, motor domain, U50 subdomain"/>
    <property type="match status" value="1"/>
</dbReference>
<dbReference type="InterPro" id="IPR041794">
    <property type="entry name" value="MyoVII_FERM_C2"/>
</dbReference>
<dbReference type="CDD" id="cd17093">
    <property type="entry name" value="FERM2_F1_Myosin-VII"/>
    <property type="match status" value="1"/>
</dbReference>
<dbReference type="FunFam" id="1.10.10.820:FF:000001">
    <property type="entry name" value="Myosin heavy chain"/>
    <property type="match status" value="1"/>
</dbReference>
<dbReference type="InterPro" id="IPR000857">
    <property type="entry name" value="MyTH4_dom"/>
</dbReference>
<dbReference type="PRINTS" id="PR00193">
    <property type="entry name" value="MYOSINHEAVY"/>
</dbReference>
<dbReference type="Gene3D" id="2.30.30.40">
    <property type="entry name" value="SH3 Domains"/>
    <property type="match status" value="1"/>
</dbReference>
<dbReference type="GO" id="GO:0003779">
    <property type="term" value="F:actin binding"/>
    <property type="evidence" value="ECO:0007669"/>
    <property type="project" value="UniProtKB-KW"/>
</dbReference>
<comment type="similarity">
    <text evidence="2 10">Belongs to the TRAFAC class myosin-kinesin ATPase superfamily. Myosin family.</text>
</comment>
<evidence type="ECO:0000256" key="3">
    <source>
        <dbReference type="ARBA" id="ARBA00022490"/>
    </source>
</evidence>
<dbReference type="Gene3D" id="6.20.240.20">
    <property type="match status" value="1"/>
</dbReference>
<dbReference type="FunFam" id="3.40.850.10:FF:000101">
    <property type="entry name" value="Slow myosin heavy chain 2"/>
    <property type="match status" value="1"/>
</dbReference>
<dbReference type="Gene3D" id="1.25.40.530">
    <property type="entry name" value="MyTH4 domain"/>
    <property type="match status" value="3"/>
</dbReference>
<dbReference type="SUPFAM" id="SSF47031">
    <property type="entry name" value="Second domain of FERM"/>
    <property type="match status" value="2"/>
</dbReference>
<dbReference type="GO" id="GO:0009888">
    <property type="term" value="P:tissue development"/>
    <property type="evidence" value="ECO:0007669"/>
    <property type="project" value="UniProtKB-ARBA"/>
</dbReference>
<dbReference type="Pfam" id="PF02174">
    <property type="entry name" value="IRS"/>
    <property type="match status" value="1"/>
</dbReference>
<dbReference type="GO" id="GO:0005524">
    <property type="term" value="F:ATP binding"/>
    <property type="evidence" value="ECO:0007669"/>
    <property type="project" value="UniProtKB-UniRule"/>
</dbReference>
<dbReference type="InterPro" id="IPR019748">
    <property type="entry name" value="FERM_central"/>
</dbReference>
<keyword evidence="4" id="KW-0677">Repeat</keyword>
<evidence type="ECO:0008006" key="16">
    <source>
        <dbReference type="Google" id="ProtNLM"/>
    </source>
</evidence>
<keyword evidence="7 10" id="KW-0518">Myosin</keyword>
<feature type="binding site" evidence="10">
    <location>
        <begin position="162"/>
        <end position="169"/>
    </location>
    <ligand>
        <name>ATP</name>
        <dbReference type="ChEBI" id="CHEBI:30616"/>
    </ligand>
</feature>
<dbReference type="SUPFAM" id="SSF50729">
    <property type="entry name" value="PH domain-like"/>
    <property type="match status" value="1"/>
</dbReference>
<dbReference type="SMART" id="SM00242">
    <property type="entry name" value="MYSc"/>
    <property type="match status" value="1"/>
</dbReference>
<dbReference type="InterPro" id="IPR000048">
    <property type="entry name" value="IQ_motif_EF-hand-BS"/>
</dbReference>
<dbReference type="Pfam" id="PF24123">
    <property type="entry name" value="Myosin_VII_N"/>
    <property type="match status" value="1"/>
</dbReference>
<dbReference type="CDD" id="cd13199">
    <property type="entry name" value="FERM_C2_MyoVII"/>
    <property type="match status" value="1"/>
</dbReference>
<dbReference type="Gene3D" id="2.30.29.30">
    <property type="entry name" value="Pleckstrin-homology domain (PH domain)/Phosphotyrosine-binding domain (PTB)"/>
    <property type="match status" value="2"/>
</dbReference>
<dbReference type="Pfam" id="PF21989">
    <property type="entry name" value="RA_2"/>
    <property type="match status" value="2"/>
</dbReference>
<dbReference type="PROSITE" id="PS50057">
    <property type="entry name" value="FERM_3"/>
    <property type="match status" value="2"/>
</dbReference>
<dbReference type="Gene3D" id="1.20.80.10">
    <property type="match status" value="2"/>
</dbReference>
<dbReference type="InterPro" id="IPR001609">
    <property type="entry name" value="Myosin_head_motor_dom-like"/>
</dbReference>
<dbReference type="GO" id="GO:0016459">
    <property type="term" value="C:myosin complex"/>
    <property type="evidence" value="ECO:0007669"/>
    <property type="project" value="UniProtKB-KW"/>
</dbReference>
<keyword evidence="6 10" id="KW-0067">ATP-binding</keyword>
<dbReference type="PANTHER" id="PTHR22692">
    <property type="entry name" value="MYOSIN VII, XV"/>
    <property type="match status" value="1"/>
</dbReference>
<evidence type="ECO:0000256" key="10">
    <source>
        <dbReference type="PROSITE-ProRule" id="PRU00782"/>
    </source>
</evidence>
<dbReference type="InterPro" id="IPR000299">
    <property type="entry name" value="FERM_domain"/>
</dbReference>
<evidence type="ECO:0000256" key="7">
    <source>
        <dbReference type="ARBA" id="ARBA00023123"/>
    </source>
</evidence>
<dbReference type="Pfam" id="PF00063">
    <property type="entry name" value="Myosin_head"/>
    <property type="match status" value="1"/>
</dbReference>
<dbReference type="GO" id="GO:0005938">
    <property type="term" value="C:cell cortex"/>
    <property type="evidence" value="ECO:0007669"/>
    <property type="project" value="UniProtKB-ARBA"/>
</dbReference>
<dbReference type="InterPro" id="IPR029071">
    <property type="entry name" value="Ubiquitin-like_domsf"/>
</dbReference>
<dbReference type="InterPro" id="IPR041793">
    <property type="entry name" value="MyoVII_FERM_C1"/>
</dbReference>
<dbReference type="STRING" id="7375.A0A0L0BS89"/>
<dbReference type="InterPro" id="IPR038185">
    <property type="entry name" value="MyTH4_dom_sf"/>
</dbReference>
<dbReference type="Gene3D" id="3.10.20.90">
    <property type="entry name" value="Phosphatidylinositol 3-kinase Catalytic Subunit, Chain A, domain 1"/>
    <property type="match status" value="2"/>
</dbReference>
<dbReference type="GO" id="GO:0045177">
    <property type="term" value="C:apical part of cell"/>
    <property type="evidence" value="ECO:0007669"/>
    <property type="project" value="UniProtKB-ARBA"/>
</dbReference>
<dbReference type="CDD" id="cd23767">
    <property type="entry name" value="IQCD"/>
    <property type="match status" value="1"/>
</dbReference>
<comment type="subcellular location">
    <subcellularLocation>
        <location evidence="1">Cytoplasm</location>
    </subcellularLocation>
</comment>
<dbReference type="CDD" id="cd17092">
    <property type="entry name" value="FERM1_F1_Myosin-VII"/>
    <property type="match status" value="1"/>
</dbReference>
<dbReference type="SUPFAM" id="SSF52540">
    <property type="entry name" value="P-loop containing nucleoside triphosphate hydrolases"/>
    <property type="match status" value="1"/>
</dbReference>
<feature type="domain" description="FERM" evidence="11">
    <location>
        <begin position="1871"/>
        <end position="2177"/>
    </location>
</feature>
<dbReference type="Pfam" id="PF21998">
    <property type="entry name" value="FERM_C1_MyoVII"/>
    <property type="match status" value="1"/>
</dbReference>
<protein>
    <recommendedName>
        <fullName evidence="16">Myosin-VIIa</fullName>
    </recommendedName>
</protein>
<comment type="caution">
    <text evidence="14">The sequence shown here is derived from an EMBL/GenBank/DDBJ whole genome shotgun (WGS) entry which is preliminary data.</text>
</comment>
<dbReference type="Gene3D" id="1.20.5.190">
    <property type="match status" value="1"/>
</dbReference>
<evidence type="ECO:0000256" key="5">
    <source>
        <dbReference type="ARBA" id="ARBA00022741"/>
    </source>
</evidence>
<accession>A0A0L0BS89</accession>
<keyword evidence="5 10" id="KW-0547">Nucleotide-binding</keyword>
<dbReference type="InterPro" id="IPR036106">
    <property type="entry name" value="MYSc_Myo7"/>
</dbReference>
<evidence type="ECO:0000256" key="6">
    <source>
        <dbReference type="ARBA" id="ARBA00022840"/>
    </source>
</evidence>
<dbReference type="GO" id="GO:0030182">
    <property type="term" value="P:neuron differentiation"/>
    <property type="evidence" value="ECO:0007669"/>
    <property type="project" value="UniProtKB-ARBA"/>
</dbReference>
<keyword evidence="3" id="KW-0963">Cytoplasm</keyword>
<feature type="region of interest" description="Actin-binding" evidence="10">
    <location>
        <begin position="618"/>
        <end position="640"/>
    </location>
</feature>
<evidence type="ECO:0000256" key="8">
    <source>
        <dbReference type="ARBA" id="ARBA00023175"/>
    </source>
</evidence>
<evidence type="ECO:0000259" key="11">
    <source>
        <dbReference type="PROSITE" id="PS50057"/>
    </source>
</evidence>
<dbReference type="GO" id="GO:0007560">
    <property type="term" value="P:imaginal disc morphogenesis"/>
    <property type="evidence" value="ECO:0007669"/>
    <property type="project" value="UniProtKB-ARBA"/>
</dbReference>
<dbReference type="Pfam" id="PF00373">
    <property type="entry name" value="FERM_M"/>
    <property type="match status" value="1"/>
</dbReference>
<dbReference type="Gene3D" id="1.10.10.820">
    <property type="match status" value="1"/>
</dbReference>
<dbReference type="OrthoDB" id="6108017at2759"/>
<evidence type="ECO:0000313" key="15">
    <source>
        <dbReference type="Proteomes" id="UP000037069"/>
    </source>
</evidence>
<dbReference type="PROSITE" id="PS51456">
    <property type="entry name" value="MYOSIN_MOTOR"/>
    <property type="match status" value="1"/>
</dbReference>